<dbReference type="InterPro" id="IPR050768">
    <property type="entry name" value="UPF0353/GerABKA_families"/>
</dbReference>
<dbReference type="PANTHER" id="PTHR22550:SF5">
    <property type="entry name" value="LEUCINE ZIPPER PROTEIN 4"/>
    <property type="match status" value="1"/>
</dbReference>
<dbReference type="EMBL" id="QXFX01000075">
    <property type="protein sequence ID" value="KAE9133844.1"/>
    <property type="molecule type" value="Genomic_DNA"/>
</dbReference>
<feature type="transmembrane region" description="Helical" evidence="2">
    <location>
        <begin position="364"/>
        <end position="390"/>
    </location>
</feature>
<proteinExistence type="predicted"/>
<evidence type="ECO:0000313" key="4">
    <source>
        <dbReference type="Proteomes" id="UP000488956"/>
    </source>
</evidence>
<keyword evidence="1 2" id="KW-0472">Membrane</keyword>
<evidence type="ECO:0000256" key="1">
    <source>
        <dbReference type="ARBA" id="ARBA00023136"/>
    </source>
</evidence>
<gene>
    <name evidence="3" type="ORF">PF010_g2663</name>
</gene>
<keyword evidence="2" id="KW-0812">Transmembrane</keyword>
<dbReference type="Pfam" id="PF03323">
    <property type="entry name" value="GerA"/>
    <property type="match status" value="1"/>
</dbReference>
<feature type="transmembrane region" description="Helical" evidence="2">
    <location>
        <begin position="242"/>
        <end position="264"/>
    </location>
</feature>
<protein>
    <submittedName>
        <fullName evidence="3">Putative membrane protein</fullName>
    </submittedName>
</protein>
<dbReference type="AlphaFoldDB" id="A0A6G0LWF9"/>
<organism evidence="3 4">
    <name type="scientific">Phytophthora fragariae</name>
    <dbReference type="NCBI Taxonomy" id="53985"/>
    <lineage>
        <taxon>Eukaryota</taxon>
        <taxon>Sar</taxon>
        <taxon>Stramenopiles</taxon>
        <taxon>Oomycota</taxon>
        <taxon>Peronosporomycetes</taxon>
        <taxon>Peronosporales</taxon>
        <taxon>Peronosporaceae</taxon>
        <taxon>Phytophthora</taxon>
    </lineage>
</organism>
<comment type="caution">
    <text evidence="3">The sequence shown here is derived from an EMBL/GenBank/DDBJ whole genome shotgun (WGS) entry which is preliminary data.</text>
</comment>
<dbReference type="Proteomes" id="UP000488956">
    <property type="component" value="Unassembled WGS sequence"/>
</dbReference>
<dbReference type="PANTHER" id="PTHR22550">
    <property type="entry name" value="SPORE GERMINATION PROTEIN"/>
    <property type="match status" value="1"/>
</dbReference>
<keyword evidence="2" id="KW-1133">Transmembrane helix</keyword>
<dbReference type="GO" id="GO:0016020">
    <property type="term" value="C:membrane"/>
    <property type="evidence" value="ECO:0007669"/>
    <property type="project" value="InterPro"/>
</dbReference>
<dbReference type="PIRSF" id="PIRSF005690">
    <property type="entry name" value="GerBA"/>
    <property type="match status" value="1"/>
</dbReference>
<reference evidence="3 4" key="1">
    <citation type="submission" date="2018-09" db="EMBL/GenBank/DDBJ databases">
        <title>Genomic investigation of the strawberry pathogen Phytophthora fragariae indicates pathogenicity is determined by transcriptional variation in three key races.</title>
        <authorList>
            <person name="Adams T.M."/>
            <person name="Armitage A.D."/>
            <person name="Sobczyk M.K."/>
            <person name="Bates H.J."/>
            <person name="Dunwell J.M."/>
            <person name="Nellist C.F."/>
            <person name="Harrison R.J."/>
        </authorList>
    </citation>
    <scope>NUCLEOTIDE SEQUENCE [LARGE SCALE GENOMIC DNA]</scope>
    <source>
        <strain evidence="3 4">ONT-3</strain>
    </source>
</reference>
<accession>A0A6G0LWF9</accession>
<evidence type="ECO:0000313" key="3">
    <source>
        <dbReference type="EMBL" id="KAE9133844.1"/>
    </source>
</evidence>
<dbReference type="InterPro" id="IPR004995">
    <property type="entry name" value="Spore_Ger"/>
</dbReference>
<feature type="transmembrane region" description="Helical" evidence="2">
    <location>
        <begin position="332"/>
        <end position="352"/>
    </location>
</feature>
<evidence type="ECO:0000256" key="2">
    <source>
        <dbReference type="SAM" id="Phobius"/>
    </source>
</evidence>
<sequence length="444" mass="49816">MNGELLKSALQDLVPQQTDSAACINEEDIRYFFNHKGIAFQSYRLLDTYDKITKAILNGQAILIFDGWDKAVGLNAQSVERRTIEEPTSEAVINGPREGTVEQLDKNIGLIRLRLRTPELKIELHQAGKLTQTKFLVSYVEGKVNPQVLEELRKRLTGIQKLDILDTNFIREFVEDSVYSPFPQYRVTERPDVAVSALLEGKILLMADGTTSIMICPTFFTELFQSAEDYYQRPIISSMIRLLRIVAFFIALTLPSLYIALSNFHPELIPTTLLLTILDMREGIPFPAFIEAIVMQFFFELLREAGIRLPRPIGSAVSIVGALIIGEASIRAGIASPIMIVVISLTGIASFSMPQYELAIALRILLFPLMVLAFLWGGFGLMIGFILIMLHLATLRSLGQPFFTPIAPLRMMQLLDVVVRIPIKLRMKAAARVKRMAELDSAKE</sequence>
<name>A0A6G0LWF9_9STRA</name>
<dbReference type="GO" id="GO:0009847">
    <property type="term" value="P:spore germination"/>
    <property type="evidence" value="ECO:0007669"/>
    <property type="project" value="InterPro"/>
</dbReference>